<dbReference type="InterPro" id="IPR000868">
    <property type="entry name" value="Isochorismatase-like_dom"/>
</dbReference>
<reference evidence="9" key="1">
    <citation type="submission" date="2020-01" db="EMBL/GenBank/DDBJ databases">
        <authorList>
            <person name="Meier V. D."/>
            <person name="Meier V D."/>
        </authorList>
    </citation>
    <scope>NUCLEOTIDE SEQUENCE</scope>
    <source>
        <strain evidence="9">HLG_WM_MAG_10</strain>
    </source>
</reference>
<keyword evidence="2" id="KW-0662">Pyridine nucleotide biosynthesis</keyword>
<evidence type="ECO:0000259" key="8">
    <source>
        <dbReference type="Pfam" id="PF00857"/>
    </source>
</evidence>
<dbReference type="InterPro" id="IPR036380">
    <property type="entry name" value="Isochorismatase-like_sf"/>
</dbReference>
<evidence type="ECO:0000256" key="2">
    <source>
        <dbReference type="ARBA" id="ARBA00022642"/>
    </source>
</evidence>
<dbReference type="PANTHER" id="PTHR11080:SF2">
    <property type="entry name" value="LD05707P"/>
    <property type="match status" value="1"/>
</dbReference>
<keyword evidence="3" id="KW-0479">Metal-binding</keyword>
<gene>
    <name evidence="9" type="ORF">HELGO_WM56715</name>
</gene>
<evidence type="ECO:0000256" key="7">
    <source>
        <dbReference type="ARBA" id="ARBA00043224"/>
    </source>
</evidence>
<dbReference type="Gene3D" id="3.40.50.850">
    <property type="entry name" value="Isochorismatase-like"/>
    <property type="match status" value="1"/>
</dbReference>
<accession>A0A6S6UJW9</accession>
<evidence type="ECO:0000256" key="3">
    <source>
        <dbReference type="ARBA" id="ARBA00022723"/>
    </source>
</evidence>
<protein>
    <recommendedName>
        <fullName evidence="6">nicotinamidase</fullName>
        <ecNumber evidence="6">3.5.1.19</ecNumber>
    </recommendedName>
    <alternativeName>
        <fullName evidence="7">Nicotinamide deamidase</fullName>
    </alternativeName>
</protein>
<dbReference type="InterPro" id="IPR052347">
    <property type="entry name" value="Isochorismatase_Nicotinamidase"/>
</dbReference>
<comment type="pathway">
    <text evidence="5">Cofactor biosynthesis; nicotinate biosynthesis; nicotinate from nicotinamide: step 1/1.</text>
</comment>
<organism evidence="9">
    <name type="scientific">uncultured Aureispira sp</name>
    <dbReference type="NCBI Taxonomy" id="1331704"/>
    <lineage>
        <taxon>Bacteria</taxon>
        <taxon>Pseudomonadati</taxon>
        <taxon>Bacteroidota</taxon>
        <taxon>Saprospiria</taxon>
        <taxon>Saprospirales</taxon>
        <taxon>Saprospiraceae</taxon>
        <taxon>Aureispira</taxon>
        <taxon>environmental samples</taxon>
    </lineage>
</organism>
<name>A0A6S6UJW9_9BACT</name>
<evidence type="ECO:0000256" key="1">
    <source>
        <dbReference type="ARBA" id="ARBA00006336"/>
    </source>
</evidence>
<dbReference type="GO" id="GO:0008936">
    <property type="term" value="F:nicotinamidase activity"/>
    <property type="evidence" value="ECO:0007669"/>
    <property type="project" value="UniProtKB-EC"/>
</dbReference>
<evidence type="ECO:0000313" key="9">
    <source>
        <dbReference type="EMBL" id="CAA6828920.1"/>
    </source>
</evidence>
<dbReference type="GO" id="GO:0046872">
    <property type="term" value="F:metal ion binding"/>
    <property type="evidence" value="ECO:0007669"/>
    <property type="project" value="UniProtKB-KW"/>
</dbReference>
<dbReference type="AlphaFoldDB" id="A0A6S6UJW9"/>
<dbReference type="SUPFAM" id="SSF52499">
    <property type="entry name" value="Isochorismatase-like hydrolases"/>
    <property type="match status" value="1"/>
</dbReference>
<dbReference type="GO" id="GO:0019363">
    <property type="term" value="P:pyridine nucleotide biosynthetic process"/>
    <property type="evidence" value="ECO:0007669"/>
    <property type="project" value="UniProtKB-KW"/>
</dbReference>
<dbReference type="PANTHER" id="PTHR11080">
    <property type="entry name" value="PYRAZINAMIDASE/NICOTINAMIDASE"/>
    <property type="match status" value="1"/>
</dbReference>
<evidence type="ECO:0000256" key="5">
    <source>
        <dbReference type="ARBA" id="ARBA00037900"/>
    </source>
</evidence>
<dbReference type="EC" id="3.5.1.19" evidence="6"/>
<dbReference type="Pfam" id="PF00857">
    <property type="entry name" value="Isochorismatase"/>
    <property type="match status" value="1"/>
</dbReference>
<sequence length="207" mass="23123">MKALLLMDLQNDFGNFGALEIKETTKMLAIAKELMAAASFDCIIATQYAHPADHKSFAANHFFRYPNQIVAIEGIEQRLWPIHCVEGSFGAAFMNALDESQLDKIIYRTIDTTRPSYSCFNTKNSSEAKLTHYLQQQNIKEVFFLGVNTEYGITDSALDAQQLGFKTFLVEDACLAANLDTEDDGQKAILKLQEAGIVLLNSQELIK</sequence>
<proteinExistence type="inferred from homology"/>
<keyword evidence="4 9" id="KW-0378">Hydrolase</keyword>
<dbReference type="EMBL" id="CACVAQ010000448">
    <property type="protein sequence ID" value="CAA6828920.1"/>
    <property type="molecule type" value="Genomic_DNA"/>
</dbReference>
<comment type="similarity">
    <text evidence="1">Belongs to the isochorismatase family.</text>
</comment>
<evidence type="ECO:0000256" key="4">
    <source>
        <dbReference type="ARBA" id="ARBA00022801"/>
    </source>
</evidence>
<evidence type="ECO:0000256" key="6">
    <source>
        <dbReference type="ARBA" id="ARBA00039017"/>
    </source>
</evidence>
<feature type="domain" description="Isochorismatase-like" evidence="8">
    <location>
        <begin position="3"/>
        <end position="196"/>
    </location>
</feature>